<evidence type="ECO:0000313" key="2">
    <source>
        <dbReference type="EMBL" id="ORY14538.1"/>
    </source>
</evidence>
<proteinExistence type="predicted"/>
<evidence type="ECO:0000256" key="1">
    <source>
        <dbReference type="SAM" id="MobiDB-lite"/>
    </source>
</evidence>
<feature type="region of interest" description="Disordered" evidence="1">
    <location>
        <begin position="120"/>
        <end position="177"/>
    </location>
</feature>
<organism evidence="2 3">
    <name type="scientific">Clohesyomyces aquaticus</name>
    <dbReference type="NCBI Taxonomy" id="1231657"/>
    <lineage>
        <taxon>Eukaryota</taxon>
        <taxon>Fungi</taxon>
        <taxon>Dikarya</taxon>
        <taxon>Ascomycota</taxon>
        <taxon>Pezizomycotina</taxon>
        <taxon>Dothideomycetes</taxon>
        <taxon>Pleosporomycetidae</taxon>
        <taxon>Pleosporales</taxon>
        <taxon>Lindgomycetaceae</taxon>
        <taxon>Clohesyomyces</taxon>
    </lineage>
</organism>
<comment type="caution">
    <text evidence="2">The sequence shown here is derived from an EMBL/GenBank/DDBJ whole genome shotgun (WGS) entry which is preliminary data.</text>
</comment>
<sequence length="310" mass="34769">MTESSSRFKRAVTKVKNVNKATAPTNKETDPTRKFDWKKDPASVPNPIDEPTEDPPSAQNPNQAPHLYNSLPNYHGSPPAHNPGHNANGFNTYTQQPDSYISQAPVQSQFDYPYSLYHLHHQHNGYGPQQPQPAGNQQQPYTTYDPQNLQPAYDQQLPQPPYDQQQPHPPYDQRQPQSAYNQLDAYGPQETQISQPFNYPSPQQDQYQNQNQHTPPPHHSSSTYPQQAYGPMSPTPSAHSSTFSDWSPMSPPPPPLPGRVLTYSLPQGDHRPPLGPRSWTTPMDGTCPYHLGQYLDSATNRCPSCSGPWG</sequence>
<feature type="compositionally biased region" description="Low complexity" evidence="1">
    <location>
        <begin position="124"/>
        <end position="141"/>
    </location>
</feature>
<feature type="compositionally biased region" description="Low complexity" evidence="1">
    <location>
        <begin position="150"/>
        <end position="177"/>
    </location>
</feature>
<feature type="compositionally biased region" description="Polar residues" evidence="1">
    <location>
        <begin position="235"/>
        <end position="245"/>
    </location>
</feature>
<keyword evidence="3" id="KW-1185">Reference proteome</keyword>
<evidence type="ECO:0000313" key="3">
    <source>
        <dbReference type="Proteomes" id="UP000193144"/>
    </source>
</evidence>
<feature type="region of interest" description="Disordered" evidence="1">
    <location>
        <begin position="191"/>
        <end position="279"/>
    </location>
</feature>
<feature type="region of interest" description="Disordered" evidence="1">
    <location>
        <begin position="1"/>
        <end position="107"/>
    </location>
</feature>
<feature type="compositionally biased region" description="Polar residues" evidence="1">
    <location>
        <begin position="88"/>
        <end position="107"/>
    </location>
</feature>
<feature type="compositionally biased region" description="Polar residues" evidence="1">
    <location>
        <begin position="191"/>
        <end position="202"/>
    </location>
</feature>
<dbReference type="AlphaFoldDB" id="A0A1Y1ZWE0"/>
<dbReference type="EMBL" id="MCFA01000032">
    <property type="protein sequence ID" value="ORY14538.1"/>
    <property type="molecule type" value="Genomic_DNA"/>
</dbReference>
<feature type="compositionally biased region" description="Basic and acidic residues" evidence="1">
    <location>
        <begin position="27"/>
        <end position="41"/>
    </location>
</feature>
<reference evidence="2 3" key="1">
    <citation type="submission" date="2016-07" db="EMBL/GenBank/DDBJ databases">
        <title>Pervasive Adenine N6-methylation of Active Genes in Fungi.</title>
        <authorList>
            <consortium name="DOE Joint Genome Institute"/>
            <person name="Mondo S.J."/>
            <person name="Dannebaum R.O."/>
            <person name="Kuo R.C."/>
            <person name="Labutti K."/>
            <person name="Haridas S."/>
            <person name="Kuo A."/>
            <person name="Salamov A."/>
            <person name="Ahrendt S.R."/>
            <person name="Lipzen A."/>
            <person name="Sullivan W."/>
            <person name="Andreopoulos W.B."/>
            <person name="Clum A."/>
            <person name="Lindquist E."/>
            <person name="Daum C."/>
            <person name="Ramamoorthy G.K."/>
            <person name="Gryganskyi A."/>
            <person name="Culley D."/>
            <person name="Magnuson J.K."/>
            <person name="James T.Y."/>
            <person name="O'Malley M.A."/>
            <person name="Stajich J.E."/>
            <person name="Spatafora J.W."/>
            <person name="Visel A."/>
            <person name="Grigoriev I.V."/>
        </authorList>
    </citation>
    <scope>NUCLEOTIDE SEQUENCE [LARGE SCALE GENOMIC DNA]</scope>
    <source>
        <strain evidence="2 3">CBS 115471</strain>
    </source>
</reference>
<feature type="compositionally biased region" description="Low complexity" evidence="1">
    <location>
        <begin position="203"/>
        <end position="227"/>
    </location>
</feature>
<name>A0A1Y1ZWE0_9PLEO</name>
<protein>
    <submittedName>
        <fullName evidence="2">Uncharacterized protein</fullName>
    </submittedName>
</protein>
<gene>
    <name evidence="2" type="ORF">BCR34DRAFT_227888</name>
</gene>
<dbReference type="Proteomes" id="UP000193144">
    <property type="component" value="Unassembled WGS sequence"/>
</dbReference>
<accession>A0A1Y1ZWE0</accession>